<accession>Q3UYQ6</accession>
<dbReference type="AlphaFoldDB" id="Q3UYQ6"/>
<feature type="transmembrane region" description="Helical" evidence="1">
    <location>
        <begin position="29"/>
        <end position="47"/>
    </location>
</feature>
<protein>
    <submittedName>
        <fullName evidence="2">Uncharacterized protein</fullName>
    </submittedName>
</protein>
<keyword evidence="1" id="KW-1133">Transmembrane helix</keyword>
<reference evidence="2" key="8">
    <citation type="journal article" date="2005" name="Science">
        <title>Antisense Transcription in the Mammalian Transcriptome.</title>
        <authorList>
            <consortium name="RIKEN Genome Exploration Research Group and Genome Science Group (Genome Network Project Core Group) and the FANTOM Consortium"/>
        </authorList>
    </citation>
    <scope>NUCLEOTIDE SEQUENCE</scope>
    <source>
        <strain evidence="2">C57BL/6J</strain>
        <tissue evidence="2">Head</tissue>
    </source>
</reference>
<reference evidence="2" key="6">
    <citation type="submission" date="2004-03" db="EMBL/GenBank/DDBJ databases">
        <authorList>
            <person name="Arakawa T."/>
            <person name="Carninci P."/>
            <person name="Fukuda S."/>
            <person name="Hashizume W."/>
            <person name="Hayashida K."/>
            <person name="Hori F."/>
            <person name="Iida J."/>
            <person name="Imamura K."/>
            <person name="Imotani K."/>
            <person name="Itoh M."/>
            <person name="Kanagawa S."/>
            <person name="Kawai J."/>
            <person name="Kojima M."/>
            <person name="Konno H."/>
            <person name="Murata M."/>
            <person name="Nakamura M."/>
            <person name="Ninomiya N."/>
            <person name="Nishiyori H."/>
            <person name="Nomura K."/>
            <person name="Ohno M."/>
            <person name="Sakazume N."/>
            <person name="Sano H."/>
            <person name="Sasaki D."/>
            <person name="Shibata K."/>
            <person name="Shiraki T."/>
            <person name="Tagami M."/>
            <person name="Tagami Y."/>
            <person name="Waki K."/>
            <person name="Watahiki A."/>
            <person name="Muramatsu M."/>
            <person name="Hayashizaki Y."/>
        </authorList>
    </citation>
    <scope>NUCLEOTIDE SEQUENCE</scope>
    <source>
        <strain evidence="2">C57BL/6J</strain>
        <tissue evidence="2">Head</tissue>
    </source>
</reference>
<gene>
    <name evidence="3" type="primary">Runx1t1</name>
    <name evidence="3" type="synonym">Cbfa2t1h</name>
</gene>
<evidence type="ECO:0000313" key="2">
    <source>
        <dbReference type="EMBL" id="BAE22156.1"/>
    </source>
</evidence>
<organism evidence="2">
    <name type="scientific">Mus musculus</name>
    <name type="common">Mouse</name>
    <dbReference type="NCBI Taxonomy" id="10090"/>
    <lineage>
        <taxon>Eukaryota</taxon>
        <taxon>Metazoa</taxon>
        <taxon>Chordata</taxon>
        <taxon>Craniata</taxon>
        <taxon>Vertebrata</taxon>
        <taxon>Euteleostomi</taxon>
        <taxon>Mammalia</taxon>
        <taxon>Eutheria</taxon>
        <taxon>Euarchontoglires</taxon>
        <taxon>Glires</taxon>
        <taxon>Rodentia</taxon>
        <taxon>Myomorpha</taxon>
        <taxon>Muroidea</taxon>
        <taxon>Muridae</taxon>
        <taxon>Murinae</taxon>
        <taxon>Mus</taxon>
        <taxon>Mus</taxon>
    </lineage>
</organism>
<keyword evidence="1" id="KW-0472">Membrane</keyword>
<proteinExistence type="evidence at transcript level"/>
<reference evidence="2" key="1">
    <citation type="journal article" date="1999" name="Methods Enzymol.">
        <title>High-efficiency full-length cDNA cloning.</title>
        <authorList>
            <person name="Carninci P."/>
            <person name="Hayashizaki Y."/>
        </authorList>
    </citation>
    <scope>NUCLEOTIDE SEQUENCE</scope>
    <source>
        <strain evidence="2">C57BL/6J</strain>
        <tissue evidence="2">Head</tissue>
    </source>
</reference>
<sequence length="140" mass="16377">MCWTNVKMRCSLPICPHLVSLFLVGEKPVSFYAAFISVCISDISLVVKKKKKEKKNFFGCPQEKKRRKEKKRKSYLLELLTHSLIGFFFLETSMLHGMLAHGCFKRDVHKCILHCHNDSLGMLSFFQTNFLNMLEPFHQF</sequence>
<keyword evidence="1" id="KW-0812">Transmembrane</keyword>
<reference evidence="2" key="3">
    <citation type="journal article" date="2000" name="Genome Res.">
        <title>RIKEN integrated sequence analysis (RISA) system--384-format sequencing pipeline with 384 multicapillary sequencer.</title>
        <authorList>
            <person name="Shibata K."/>
            <person name="Itoh M."/>
            <person name="Aizawa K."/>
            <person name="Nagaoka S."/>
            <person name="Sasaki N."/>
            <person name="Carninci P."/>
            <person name="Konno H."/>
            <person name="Akiyama J."/>
            <person name="Nishi K."/>
            <person name="Kitsunai T."/>
            <person name="Tashiro H."/>
            <person name="Itoh M."/>
            <person name="Sumi N."/>
            <person name="Ishii Y."/>
            <person name="Nakamura S."/>
            <person name="Hazama M."/>
            <person name="Nishine T."/>
            <person name="Harada A."/>
            <person name="Yamamoto R."/>
            <person name="Matsumoto H."/>
            <person name="Sakaguchi S."/>
            <person name="Ikegami T."/>
            <person name="Kashiwagi K."/>
            <person name="Fujiwake S."/>
            <person name="Inoue K."/>
            <person name="Togawa Y."/>
            <person name="Izawa M."/>
            <person name="Ohara E."/>
            <person name="Watahiki M."/>
            <person name="Yoneda Y."/>
            <person name="Ishikawa T."/>
            <person name="Ozawa K."/>
            <person name="Tanaka T."/>
            <person name="Matsuura S."/>
            <person name="Kawai J."/>
            <person name="Okazaki Y."/>
            <person name="Muramatsu M."/>
            <person name="Inoue Y."/>
            <person name="Kira A."/>
            <person name="Hayashizaki Y."/>
        </authorList>
    </citation>
    <scope>NUCLEOTIDE SEQUENCE</scope>
    <source>
        <strain evidence="2">C57BL/6J</strain>
        <tissue evidence="2">Head</tissue>
    </source>
</reference>
<reference evidence="2" key="4">
    <citation type="journal article" date="2001" name="Nature">
        <title>Functional annotation of a full-length mouse cDNA collection.</title>
        <authorList>
            <consortium name="The RIKEN Genome Exploration Research Group Phase II Team and the FANTOM Consortium"/>
        </authorList>
    </citation>
    <scope>NUCLEOTIDE SEQUENCE</scope>
    <source>
        <strain evidence="2">C57BL/6J</strain>
        <tissue evidence="2">Head</tissue>
    </source>
</reference>
<reference evidence="2" key="7">
    <citation type="journal article" date="2005" name="Science">
        <title>The Transcriptional Landscape of the Mammalian Genome.</title>
        <authorList>
            <consortium name="The FANTOM Consortium"/>
            <consortium name="Riken Genome Exploration Research Group and Genome Science Group (Genome Network Project Core Group)"/>
        </authorList>
    </citation>
    <scope>NUCLEOTIDE SEQUENCE</scope>
    <source>
        <strain evidence="2">C57BL/6J</strain>
        <tissue evidence="2">Head</tissue>
    </source>
</reference>
<dbReference type="EMBL" id="AK134476">
    <property type="protein sequence ID" value="BAE22156.1"/>
    <property type="molecule type" value="mRNA"/>
</dbReference>
<reference evidence="2" key="5">
    <citation type="journal article" date="2002" name="Nature">
        <title>Analysis of the mouse transcriptome based on functional annotation of 60,770 full-length cDNAs.</title>
        <authorList>
            <consortium name="The FANTOM Consortium and the RIKEN Genome Exploration Research Group Phase I and II Team"/>
        </authorList>
    </citation>
    <scope>NUCLEOTIDE SEQUENCE</scope>
    <source>
        <strain evidence="2">C57BL/6J</strain>
        <tissue evidence="2">Head</tissue>
    </source>
</reference>
<dbReference type="AGR" id="MGI:104793"/>
<dbReference type="MGI" id="MGI:104793">
    <property type="gene designation" value="Runx1t1"/>
</dbReference>
<evidence type="ECO:0000256" key="1">
    <source>
        <dbReference type="SAM" id="Phobius"/>
    </source>
</evidence>
<name>Q3UYQ6_MOUSE</name>
<feature type="transmembrane region" description="Helical" evidence="1">
    <location>
        <begin position="74"/>
        <end position="90"/>
    </location>
</feature>
<reference evidence="2" key="2">
    <citation type="journal article" date="2000" name="Genome Res.">
        <title>Normalization and subtraction of cap-trapper-selected cDNAs to prepare full-length cDNA libraries for rapid discovery of new genes.</title>
        <authorList>
            <person name="Carninci P."/>
            <person name="Shibata Y."/>
            <person name="Hayatsu N."/>
            <person name="Sugahara Y."/>
            <person name="Shibata K."/>
            <person name="Itoh M."/>
            <person name="Konno H."/>
            <person name="Okazaki Y."/>
            <person name="Muramatsu M."/>
            <person name="Hayashizaki Y."/>
        </authorList>
    </citation>
    <scope>NUCLEOTIDE SEQUENCE</scope>
    <source>
        <strain evidence="2">C57BL/6J</strain>
        <tissue evidence="2">Head</tissue>
    </source>
</reference>
<evidence type="ECO:0000313" key="3">
    <source>
        <dbReference type="MGI" id="MGI:104793"/>
    </source>
</evidence>